<reference evidence="8" key="1">
    <citation type="submission" date="2016-10" db="EMBL/GenBank/DDBJ databases">
        <authorList>
            <person name="Varghese N."/>
            <person name="Submissions S."/>
        </authorList>
    </citation>
    <scope>NUCLEOTIDE SEQUENCE [LARGE SCALE GENOMIC DNA]</scope>
    <source>
        <strain evidence="8">DSM 43163</strain>
    </source>
</reference>
<accession>A0A1H6E2R5</accession>
<dbReference type="AlphaFoldDB" id="A0A1H6E2R5"/>
<dbReference type="GO" id="GO:0008360">
    <property type="term" value="P:regulation of cell shape"/>
    <property type="evidence" value="ECO:0007669"/>
    <property type="project" value="UniProtKB-KW"/>
</dbReference>
<dbReference type="SUPFAM" id="SSF53067">
    <property type="entry name" value="Actin-like ATPase domain"/>
    <property type="match status" value="2"/>
</dbReference>
<keyword evidence="5" id="KW-0133">Cell shape</keyword>
<dbReference type="OrthoDB" id="9768127at2"/>
<keyword evidence="2" id="KW-0963">Cytoplasm</keyword>
<comment type="similarity">
    <text evidence="6">Belongs to the FtsA/MreB family.</text>
</comment>
<dbReference type="PANTHER" id="PTHR42749">
    <property type="entry name" value="CELL SHAPE-DETERMINING PROTEIN MREB"/>
    <property type="match status" value="1"/>
</dbReference>
<evidence type="ECO:0000256" key="5">
    <source>
        <dbReference type="ARBA" id="ARBA00022960"/>
    </source>
</evidence>
<dbReference type="InterPro" id="IPR056546">
    <property type="entry name" value="MreB_MamK-like"/>
</dbReference>
<dbReference type="Pfam" id="PF06723">
    <property type="entry name" value="MreB_Mbl"/>
    <property type="match status" value="1"/>
</dbReference>
<evidence type="ECO:0000256" key="3">
    <source>
        <dbReference type="ARBA" id="ARBA00022741"/>
    </source>
</evidence>
<evidence type="ECO:0000313" key="7">
    <source>
        <dbReference type="EMBL" id="SEG91195.1"/>
    </source>
</evidence>
<dbReference type="Gene3D" id="3.30.420.40">
    <property type="match status" value="3"/>
</dbReference>
<protein>
    <submittedName>
        <fullName evidence="7">Rod shape-determining protein MreB</fullName>
    </submittedName>
</protein>
<dbReference type="EMBL" id="FNVO01000028">
    <property type="protein sequence ID" value="SEG91195.1"/>
    <property type="molecule type" value="Genomic_DNA"/>
</dbReference>
<dbReference type="GO" id="GO:0005524">
    <property type="term" value="F:ATP binding"/>
    <property type="evidence" value="ECO:0007669"/>
    <property type="project" value="UniProtKB-KW"/>
</dbReference>
<evidence type="ECO:0000256" key="6">
    <source>
        <dbReference type="ARBA" id="ARBA00023458"/>
    </source>
</evidence>
<dbReference type="PANTHER" id="PTHR42749:SF1">
    <property type="entry name" value="CELL SHAPE-DETERMINING PROTEIN MREB"/>
    <property type="match status" value="1"/>
</dbReference>
<dbReference type="InterPro" id="IPR043129">
    <property type="entry name" value="ATPase_NBD"/>
</dbReference>
<evidence type="ECO:0000256" key="4">
    <source>
        <dbReference type="ARBA" id="ARBA00022840"/>
    </source>
</evidence>
<keyword evidence="8" id="KW-1185">Reference proteome</keyword>
<gene>
    <name evidence="7" type="ORF">SAMN04489712_12859</name>
</gene>
<keyword evidence="3" id="KW-0547">Nucleotide-binding</keyword>
<sequence>MSLRDFPCRDTTVDLGSRTARVHVRGRGVLAVPSLLATSAQTGGFLAAGEKALAIRAQTPGDVLFSWPFEGGVPADPQAVQWLLRHLLRIAHRRRYLANPRLALAVPSQITDVQLRALSAAATSVGARWLAMVPVPLAAAIGAGLPLDEPRAVMVVDLGAVVTDIAVMSLGSIAAARTVRVGGQDLDEAIARHVREEKGVLLGADVAATLKARFGAGPQRGFASAPFLVHGRDSDNGLPRPVMLSPADVTAAVSGPLDTLMEAIRTTLAACPPDMVCDLARDGVTLTGGGARLAGLTALVQARTGLPARVAGDDPANVVVLGAAELLEHARDFRRRRVPHRDRRQGFMAAPRRL</sequence>
<evidence type="ECO:0000256" key="2">
    <source>
        <dbReference type="ARBA" id="ARBA00022490"/>
    </source>
</evidence>
<evidence type="ECO:0000313" key="8">
    <source>
        <dbReference type="Proteomes" id="UP000236723"/>
    </source>
</evidence>
<evidence type="ECO:0000256" key="1">
    <source>
        <dbReference type="ARBA" id="ARBA00004496"/>
    </source>
</evidence>
<keyword evidence="4" id="KW-0067">ATP-binding</keyword>
<dbReference type="GO" id="GO:0005737">
    <property type="term" value="C:cytoplasm"/>
    <property type="evidence" value="ECO:0007669"/>
    <property type="project" value="UniProtKB-SubCell"/>
</dbReference>
<proteinExistence type="inferred from homology"/>
<dbReference type="GO" id="GO:0000902">
    <property type="term" value="P:cell morphogenesis"/>
    <property type="evidence" value="ECO:0007669"/>
    <property type="project" value="InterPro"/>
</dbReference>
<dbReference type="Proteomes" id="UP000236723">
    <property type="component" value="Unassembled WGS sequence"/>
</dbReference>
<organism evidence="7 8">
    <name type="scientific">Thermomonospora echinospora</name>
    <dbReference type="NCBI Taxonomy" id="1992"/>
    <lineage>
        <taxon>Bacteria</taxon>
        <taxon>Bacillati</taxon>
        <taxon>Actinomycetota</taxon>
        <taxon>Actinomycetes</taxon>
        <taxon>Streptosporangiales</taxon>
        <taxon>Thermomonosporaceae</taxon>
        <taxon>Thermomonospora</taxon>
    </lineage>
</organism>
<dbReference type="InterPro" id="IPR004753">
    <property type="entry name" value="MreB"/>
</dbReference>
<dbReference type="RefSeq" id="WP_103944173.1">
    <property type="nucleotide sequence ID" value="NZ_FNVO01000028.1"/>
</dbReference>
<comment type="subcellular location">
    <subcellularLocation>
        <location evidence="1">Cytoplasm</location>
    </subcellularLocation>
</comment>
<dbReference type="PRINTS" id="PR01652">
    <property type="entry name" value="SHAPEPROTEIN"/>
</dbReference>
<name>A0A1H6E2R5_9ACTN</name>